<evidence type="ECO:0008006" key="4">
    <source>
        <dbReference type="Google" id="ProtNLM"/>
    </source>
</evidence>
<dbReference type="GO" id="GO:0016020">
    <property type="term" value="C:membrane"/>
    <property type="evidence" value="ECO:0007669"/>
    <property type="project" value="InterPro"/>
</dbReference>
<sequence length="68" mass="7591">MQINLTRAVVATAFLLAGSAGALAQHACHDDAFRFCRNVIPDHARIQHCLERNMHHLHAACRAEFKRG</sequence>
<name>A0A8B6M517_METTU</name>
<feature type="signal peptide" evidence="1">
    <location>
        <begin position="1"/>
        <end position="24"/>
    </location>
</feature>
<keyword evidence="3" id="KW-1185">Reference proteome</keyword>
<dbReference type="AlphaFoldDB" id="A0A8B6M517"/>
<keyword evidence="1" id="KW-0732">Signal</keyword>
<gene>
    <name evidence="2" type="ORF">MPC4_20144</name>
</gene>
<evidence type="ECO:0000313" key="2">
    <source>
        <dbReference type="EMBL" id="VTZ49934.1"/>
    </source>
</evidence>
<organism evidence="2 3">
    <name type="scientific">Methylocella tundrae</name>
    <dbReference type="NCBI Taxonomy" id="227605"/>
    <lineage>
        <taxon>Bacteria</taxon>
        <taxon>Pseudomonadati</taxon>
        <taxon>Pseudomonadota</taxon>
        <taxon>Alphaproteobacteria</taxon>
        <taxon>Hyphomicrobiales</taxon>
        <taxon>Beijerinckiaceae</taxon>
        <taxon>Methylocella</taxon>
    </lineage>
</organism>
<evidence type="ECO:0000256" key="1">
    <source>
        <dbReference type="SAM" id="SignalP"/>
    </source>
</evidence>
<dbReference type="Proteomes" id="UP000485880">
    <property type="component" value="Unassembled WGS sequence"/>
</dbReference>
<comment type="caution">
    <text evidence="2">The sequence shown here is derived from an EMBL/GenBank/DDBJ whole genome shotgun (WGS) entry which is preliminary data.</text>
</comment>
<evidence type="ECO:0000313" key="3">
    <source>
        <dbReference type="Proteomes" id="UP000485880"/>
    </source>
</evidence>
<feature type="chain" id="PRO_5032943196" description="Cysteine rich repeat-containing protein" evidence="1">
    <location>
        <begin position="25"/>
        <end position="68"/>
    </location>
</feature>
<protein>
    <recommendedName>
        <fullName evidence="4">Cysteine rich repeat-containing protein</fullName>
    </recommendedName>
</protein>
<dbReference type="RefSeq" id="WP_174512135.1">
    <property type="nucleotide sequence ID" value="NZ_CABFMQ020000076.1"/>
</dbReference>
<proteinExistence type="predicted"/>
<reference evidence="2 3" key="1">
    <citation type="submission" date="2019-05" db="EMBL/GenBank/DDBJ databases">
        <authorList>
            <person name="Farhan Ul Haque M."/>
        </authorList>
    </citation>
    <scope>NUCLEOTIDE SEQUENCE [LARGE SCALE GENOMIC DNA]</scope>
    <source>
        <strain evidence="2">2</strain>
    </source>
</reference>
<dbReference type="Pfam" id="PF00839">
    <property type="entry name" value="Cys_rich_FGFR"/>
    <property type="match status" value="1"/>
</dbReference>
<dbReference type="InterPro" id="IPR001893">
    <property type="entry name" value="Cys-rich_GLG1_repeat"/>
</dbReference>
<dbReference type="EMBL" id="CABFMQ020000076">
    <property type="protein sequence ID" value="VTZ49934.1"/>
    <property type="molecule type" value="Genomic_DNA"/>
</dbReference>
<accession>A0A8B6M517</accession>